<reference evidence="8 9" key="1">
    <citation type="submission" date="2024-01" db="EMBL/GenBank/DDBJ databases">
        <title>Characterization of antibiotic resistant novel bacterial strains and their environmental applications.</title>
        <authorList>
            <person name="Manzoor S."/>
            <person name="Abbas S."/>
            <person name="Arshad M."/>
            <person name="Ahmed I."/>
        </authorList>
    </citation>
    <scope>NUCLEOTIDE SEQUENCE [LARGE SCALE GENOMIC DNA]</scope>
    <source>
        <strain evidence="8 9">NCCP-602</strain>
    </source>
</reference>
<gene>
    <name evidence="8" type="ORF">NCCP602_14260</name>
</gene>
<evidence type="ECO:0000313" key="8">
    <source>
        <dbReference type="EMBL" id="GAA0035465.1"/>
    </source>
</evidence>
<dbReference type="EMBL" id="BAAAAF010000004">
    <property type="protein sequence ID" value="GAA0035465.1"/>
    <property type="molecule type" value="Genomic_DNA"/>
</dbReference>
<feature type="compositionally biased region" description="Polar residues" evidence="6">
    <location>
        <begin position="426"/>
        <end position="436"/>
    </location>
</feature>
<comment type="caution">
    <text evidence="8">The sequence shown here is derived from an EMBL/GenBank/DDBJ whole genome shotgun (WGS) entry which is preliminary data.</text>
</comment>
<feature type="transmembrane region" description="Helical" evidence="7">
    <location>
        <begin position="13"/>
        <end position="32"/>
    </location>
</feature>
<proteinExistence type="predicted"/>
<evidence type="ECO:0000256" key="2">
    <source>
        <dbReference type="ARBA" id="ARBA00012438"/>
    </source>
</evidence>
<keyword evidence="7" id="KW-0812">Transmembrane</keyword>
<feature type="transmembrane region" description="Helical" evidence="7">
    <location>
        <begin position="85"/>
        <end position="112"/>
    </location>
</feature>
<keyword evidence="7" id="KW-0472">Membrane</keyword>
<evidence type="ECO:0000256" key="4">
    <source>
        <dbReference type="ARBA" id="ARBA00022777"/>
    </source>
</evidence>
<evidence type="ECO:0000256" key="7">
    <source>
        <dbReference type="SAM" id="Phobius"/>
    </source>
</evidence>
<dbReference type="PANTHER" id="PTHR24421">
    <property type="entry name" value="NITRATE/NITRITE SENSOR PROTEIN NARX-RELATED"/>
    <property type="match status" value="1"/>
</dbReference>
<evidence type="ECO:0000256" key="3">
    <source>
        <dbReference type="ARBA" id="ARBA00022679"/>
    </source>
</evidence>
<evidence type="ECO:0000313" key="9">
    <source>
        <dbReference type="Proteomes" id="UP001498238"/>
    </source>
</evidence>
<evidence type="ECO:0000256" key="1">
    <source>
        <dbReference type="ARBA" id="ARBA00000085"/>
    </source>
</evidence>
<name>A0ABP3C6W3_9MICO</name>
<keyword evidence="3" id="KW-0808">Transferase</keyword>
<feature type="transmembrane region" description="Helical" evidence="7">
    <location>
        <begin position="44"/>
        <end position="73"/>
    </location>
</feature>
<organism evidence="8 9">
    <name type="scientific">Brevibacterium metallidurans</name>
    <dbReference type="NCBI Taxonomy" id="1482676"/>
    <lineage>
        <taxon>Bacteria</taxon>
        <taxon>Bacillati</taxon>
        <taxon>Actinomycetota</taxon>
        <taxon>Actinomycetes</taxon>
        <taxon>Micrococcales</taxon>
        <taxon>Brevibacteriaceae</taxon>
        <taxon>Brevibacterium</taxon>
    </lineage>
</organism>
<dbReference type="InterPro" id="IPR050482">
    <property type="entry name" value="Sensor_HK_TwoCompSys"/>
</dbReference>
<feature type="transmembrane region" description="Helical" evidence="7">
    <location>
        <begin position="132"/>
        <end position="151"/>
    </location>
</feature>
<protein>
    <recommendedName>
        <fullName evidence="2">histidine kinase</fullName>
        <ecNumber evidence="2">2.7.13.3</ecNumber>
    </recommendedName>
</protein>
<accession>A0ABP3C6W3</accession>
<feature type="region of interest" description="Disordered" evidence="6">
    <location>
        <begin position="397"/>
        <end position="461"/>
    </location>
</feature>
<dbReference type="Proteomes" id="UP001498238">
    <property type="component" value="Unassembled WGS sequence"/>
</dbReference>
<dbReference type="PANTHER" id="PTHR24421:SF10">
    <property type="entry name" value="NITRATE_NITRITE SENSOR PROTEIN NARQ"/>
    <property type="match status" value="1"/>
</dbReference>
<sequence>MWRFLRGPRFVDLPIRAFALVMGLTALVPGAFELDEPLYVALTALAYVLIVVAPFLPFTAVISSAVLSGVFLWQYPDFENMFTESLILATAVLFSYMRWWAAGLGTLCLLAYQLTATAQGGLDGGPEGLIDLGYGWLTTCLVGAAAGFVELRIRREITRREQAAAENARALETMRTRFTSDTHDTISHSLSTEAAIIKTLGRNPHALGSDRMIAELAMVNAEAAKRLRQLVGRLREDAPTSPHIELQAEAHLLTSAIEDGSAAGGVRVSTTVGTLPEFASPAVGEHFTAFILELATNVIRYSTPGTASTLEIVARRTVPRSVELSYTSINVADAPLTQVPRSLNTRAEAVGGRVLVSADPQGRVVVTVTHPLELVDSEVGVEAVPVKDDFRDQNARSAALTSGADSAGIGHSGAVGATSGHDRSLSIATRNGTGRSVGSPEDEELTLHRGHSHRRLEDRRA</sequence>
<keyword evidence="7" id="KW-1133">Transmembrane helix</keyword>
<keyword evidence="9" id="KW-1185">Reference proteome</keyword>
<comment type="catalytic activity">
    <reaction evidence="1">
        <text>ATP + protein L-histidine = ADP + protein N-phospho-L-histidine.</text>
        <dbReference type="EC" id="2.7.13.3"/>
    </reaction>
</comment>
<dbReference type="EC" id="2.7.13.3" evidence="2"/>
<keyword evidence="5" id="KW-0902">Two-component regulatory system</keyword>
<dbReference type="Gene3D" id="6.10.250.2870">
    <property type="match status" value="1"/>
</dbReference>
<keyword evidence="4" id="KW-0418">Kinase</keyword>
<evidence type="ECO:0000256" key="6">
    <source>
        <dbReference type="SAM" id="MobiDB-lite"/>
    </source>
</evidence>
<evidence type="ECO:0000256" key="5">
    <source>
        <dbReference type="ARBA" id="ARBA00023012"/>
    </source>
</evidence>